<dbReference type="EMBL" id="BK015589">
    <property type="protein sequence ID" value="DAE14622.1"/>
    <property type="molecule type" value="Genomic_DNA"/>
</dbReference>
<protein>
    <submittedName>
        <fullName evidence="1">MYB PROTO-ONCOGENE PROTEIN, MYB, C-MYB, DNA BINDING.68A</fullName>
    </submittedName>
</protein>
<accession>A0A8S5Q5L5</accession>
<name>A0A8S5Q5L5_9CAUD</name>
<organism evidence="1">
    <name type="scientific">Myoviridae sp. ctTRu92</name>
    <dbReference type="NCBI Taxonomy" id="2825111"/>
    <lineage>
        <taxon>Viruses</taxon>
        <taxon>Duplodnaviria</taxon>
        <taxon>Heunggongvirae</taxon>
        <taxon>Uroviricota</taxon>
        <taxon>Caudoviricetes</taxon>
    </lineage>
</organism>
<proteinExistence type="predicted"/>
<sequence length="210" mass="25588">MLNITIILSLIVFRRELKLYERSDKKLRWTDKEIRYLENKYEIMNIDHISKKLQRSPRSIKHKALDLGLSTKAGEYLHARTLSTCFGRDMRVIRRWMEECNLPYKVVYRNSHPFYLIHPDDIWIWAESHKDEIDWRRYHRYSILPEPSWIEQAIKSQKNINHRLPISVHDKALVMKLRRQGYTYKQIAKELDRTVDSVKHIYRQEMSKHV</sequence>
<reference evidence="1" key="1">
    <citation type="journal article" date="2021" name="Proc. Natl. Acad. Sci. U.S.A.">
        <title>A Catalog of Tens of Thousands of Viruses from Human Metagenomes Reveals Hidden Associations with Chronic Diseases.</title>
        <authorList>
            <person name="Tisza M.J."/>
            <person name="Buck C.B."/>
        </authorList>
    </citation>
    <scope>NUCLEOTIDE SEQUENCE</scope>
    <source>
        <strain evidence="1">CtTRu92</strain>
    </source>
</reference>
<evidence type="ECO:0000313" key="1">
    <source>
        <dbReference type="EMBL" id="DAE14622.1"/>
    </source>
</evidence>